<comment type="caution">
    <text evidence="3">The sequence shown here is derived from an EMBL/GenBank/DDBJ whole genome shotgun (WGS) entry which is preliminary data.</text>
</comment>
<evidence type="ECO:0000256" key="1">
    <source>
        <dbReference type="ARBA" id="ARBA00009673"/>
    </source>
</evidence>
<sequence length="157" mass="17768">MIALVQRVEFSKVEVEGKVIGQIGKGVNVLLGVEKGDDEEDIRLVADKLVNLRIFPSEDGKKEFDRSLQEIKGEILVVSQFTLPASLRKGRRPSFDRSETPERAKDIYEKFVKSLKEKGFKVETGLFGADMKVYIVNDGPVTFILRSEDLKKPRKVK</sequence>
<dbReference type="GO" id="GO:0106026">
    <property type="term" value="F:Gly-tRNA(Ala) deacylase activity"/>
    <property type="evidence" value="ECO:0007669"/>
    <property type="project" value="UniProtKB-UniRule"/>
</dbReference>
<dbReference type="Pfam" id="PF02580">
    <property type="entry name" value="Tyr_Deacylase"/>
    <property type="match status" value="1"/>
</dbReference>
<protein>
    <recommendedName>
        <fullName evidence="2">D-aminoacyl-tRNA deacylase</fullName>
        <shortName evidence="2">DTD</shortName>
        <ecNumber evidence="2">3.1.1.96</ecNumber>
    </recommendedName>
    <alternativeName>
        <fullName evidence="2">Gly-tRNA(Ala) deacylase</fullName>
        <ecNumber evidence="2">3.1.1.-</ecNumber>
    </alternativeName>
</protein>
<dbReference type="HAMAP" id="MF_00518">
    <property type="entry name" value="Deacylase_Dtd"/>
    <property type="match status" value="1"/>
</dbReference>
<dbReference type="SUPFAM" id="SSF69500">
    <property type="entry name" value="DTD-like"/>
    <property type="match status" value="1"/>
</dbReference>
<dbReference type="Proteomes" id="UP000606463">
    <property type="component" value="Unassembled WGS sequence"/>
</dbReference>
<comment type="subunit">
    <text evidence="2">Homodimer.</text>
</comment>
<comment type="domain">
    <text evidence="2">A Gly-cisPro motif from one monomer fits into the active site of the other monomer to allow specific chiral rejection of L-amino acids.</text>
</comment>
<dbReference type="NCBIfam" id="TIGR00256">
    <property type="entry name" value="D-aminoacyl-tRNA deacylase"/>
    <property type="match status" value="1"/>
</dbReference>
<dbReference type="PANTHER" id="PTHR10472:SF5">
    <property type="entry name" value="D-AMINOACYL-TRNA DEACYLASE 1"/>
    <property type="match status" value="1"/>
</dbReference>
<dbReference type="InterPro" id="IPR003732">
    <property type="entry name" value="Daa-tRNA_deacyls_DTD"/>
</dbReference>
<evidence type="ECO:0000313" key="4">
    <source>
        <dbReference type="Proteomes" id="UP000606463"/>
    </source>
</evidence>
<dbReference type="EC" id="3.1.1.-" evidence="2"/>
<comment type="catalytic activity">
    <reaction evidence="2">
        <text>glycyl-tRNA(Ala) + H2O = tRNA(Ala) + glycine + H(+)</text>
        <dbReference type="Rhea" id="RHEA:53744"/>
        <dbReference type="Rhea" id="RHEA-COMP:9657"/>
        <dbReference type="Rhea" id="RHEA-COMP:13640"/>
        <dbReference type="ChEBI" id="CHEBI:15377"/>
        <dbReference type="ChEBI" id="CHEBI:15378"/>
        <dbReference type="ChEBI" id="CHEBI:57305"/>
        <dbReference type="ChEBI" id="CHEBI:78442"/>
        <dbReference type="ChEBI" id="CHEBI:78522"/>
    </reaction>
</comment>
<evidence type="ECO:0000256" key="2">
    <source>
        <dbReference type="HAMAP-Rule" id="MF_00518"/>
    </source>
</evidence>
<evidence type="ECO:0000313" key="3">
    <source>
        <dbReference type="EMBL" id="HIP98909.1"/>
    </source>
</evidence>
<dbReference type="EMBL" id="DQVE01000062">
    <property type="protein sequence ID" value="HIP98909.1"/>
    <property type="molecule type" value="Genomic_DNA"/>
</dbReference>
<proteinExistence type="inferred from homology"/>
<dbReference type="GO" id="GO:0043908">
    <property type="term" value="F:Ser(Gly)-tRNA(Ala) hydrolase activity"/>
    <property type="evidence" value="ECO:0007669"/>
    <property type="project" value="UniProtKB-UniRule"/>
</dbReference>
<keyword evidence="2" id="KW-0694">RNA-binding</keyword>
<accession>A0A9D0YQR0</accession>
<keyword evidence="2" id="KW-0963">Cytoplasm</keyword>
<organism evidence="3 4">
    <name type="scientific">Aquifex aeolicus</name>
    <dbReference type="NCBI Taxonomy" id="63363"/>
    <lineage>
        <taxon>Bacteria</taxon>
        <taxon>Pseudomonadati</taxon>
        <taxon>Aquificota</taxon>
        <taxon>Aquificia</taxon>
        <taxon>Aquificales</taxon>
        <taxon>Aquificaceae</taxon>
        <taxon>Aquifex</taxon>
    </lineage>
</organism>
<comment type="catalytic activity">
    <reaction evidence="2">
        <text>a D-aminoacyl-tRNA + H2O = a tRNA + a D-alpha-amino acid + H(+)</text>
        <dbReference type="Rhea" id="RHEA:13953"/>
        <dbReference type="Rhea" id="RHEA-COMP:10123"/>
        <dbReference type="Rhea" id="RHEA-COMP:10124"/>
        <dbReference type="ChEBI" id="CHEBI:15377"/>
        <dbReference type="ChEBI" id="CHEBI:15378"/>
        <dbReference type="ChEBI" id="CHEBI:59871"/>
        <dbReference type="ChEBI" id="CHEBI:78442"/>
        <dbReference type="ChEBI" id="CHEBI:79333"/>
        <dbReference type="EC" id="3.1.1.96"/>
    </reaction>
</comment>
<comment type="subcellular location">
    <subcellularLocation>
        <location evidence="2">Cytoplasm</location>
    </subcellularLocation>
</comment>
<comment type="similarity">
    <text evidence="1 2">Belongs to the DTD family.</text>
</comment>
<gene>
    <name evidence="2" type="primary">dtd</name>
    <name evidence="3" type="ORF">EYH37_06090</name>
</gene>
<dbReference type="AlphaFoldDB" id="A0A9D0YQR0"/>
<dbReference type="GO" id="GO:0019478">
    <property type="term" value="P:D-amino acid catabolic process"/>
    <property type="evidence" value="ECO:0007669"/>
    <property type="project" value="UniProtKB-UniRule"/>
</dbReference>
<dbReference type="EC" id="3.1.1.96" evidence="2"/>
<dbReference type="GO" id="GO:0000049">
    <property type="term" value="F:tRNA binding"/>
    <property type="evidence" value="ECO:0007669"/>
    <property type="project" value="UniProtKB-UniRule"/>
</dbReference>
<reference evidence="3" key="1">
    <citation type="journal article" date="2020" name="ISME J.">
        <title>Gammaproteobacteria mediating utilization of methyl-, sulfur- and petroleum organic compounds in deep ocean hydrothermal plumes.</title>
        <authorList>
            <person name="Zhou Z."/>
            <person name="Liu Y."/>
            <person name="Pan J."/>
            <person name="Cron B.R."/>
            <person name="Toner B.M."/>
            <person name="Anantharaman K."/>
            <person name="Breier J.A."/>
            <person name="Dick G.J."/>
            <person name="Li M."/>
        </authorList>
    </citation>
    <scope>NUCLEOTIDE SEQUENCE</scope>
    <source>
        <strain evidence="3">SZUA-1501</strain>
    </source>
</reference>
<dbReference type="Gene3D" id="3.50.80.10">
    <property type="entry name" value="D-tyrosyl-tRNA(Tyr) deacylase"/>
    <property type="match status" value="1"/>
</dbReference>
<dbReference type="FunFam" id="3.50.80.10:FF:000001">
    <property type="entry name" value="D-aminoacyl-tRNA deacylase"/>
    <property type="match status" value="1"/>
</dbReference>
<comment type="function">
    <text evidence="2">An aminoacyl-tRNA editing enzyme that deacylates mischarged D-aminoacyl-tRNAs. Also deacylates mischarged glycyl-tRNA(Ala), protecting cells against glycine mischarging by AlaRS. Acts via tRNA-based rather than protein-based catalysis; rejects L-amino acids rather than detecting D-amino acids in the active site. By recycling D-aminoacyl-tRNA to D-amino acids and free tRNA molecules, this enzyme counteracts the toxicity associated with the formation of D-aminoacyl-tRNA entities in vivo and helps enforce protein L-homochirality.</text>
</comment>
<feature type="short sequence motif" description="Gly-cisPro motif, important for rejection of L-amino acids" evidence="2">
    <location>
        <begin position="139"/>
        <end position="140"/>
    </location>
</feature>
<dbReference type="GO" id="GO:0005737">
    <property type="term" value="C:cytoplasm"/>
    <property type="evidence" value="ECO:0007669"/>
    <property type="project" value="UniProtKB-SubCell"/>
</dbReference>
<keyword evidence="2 3" id="KW-0378">Hydrolase</keyword>
<dbReference type="InterPro" id="IPR023509">
    <property type="entry name" value="DTD-like_sf"/>
</dbReference>
<keyword evidence="2" id="KW-0820">tRNA-binding</keyword>
<name>A0A9D0YQR0_AQUAO</name>
<dbReference type="PANTHER" id="PTHR10472">
    <property type="entry name" value="D-TYROSYL-TRNA TYR DEACYLASE"/>
    <property type="match status" value="1"/>
</dbReference>
<dbReference type="GO" id="GO:0051500">
    <property type="term" value="F:D-tyrosyl-tRNA(Tyr) deacylase activity"/>
    <property type="evidence" value="ECO:0007669"/>
    <property type="project" value="TreeGrafter"/>
</dbReference>